<gene>
    <name evidence="1" type="ORF">SDC9_210852</name>
</gene>
<dbReference type="AlphaFoldDB" id="A0A645JHC8"/>
<evidence type="ECO:0000313" key="1">
    <source>
        <dbReference type="EMBL" id="MPN63098.1"/>
    </source>
</evidence>
<reference evidence="1" key="1">
    <citation type="submission" date="2019-08" db="EMBL/GenBank/DDBJ databases">
        <authorList>
            <person name="Kucharzyk K."/>
            <person name="Murdoch R.W."/>
            <person name="Higgins S."/>
            <person name="Loffler F."/>
        </authorList>
    </citation>
    <scope>NUCLEOTIDE SEQUENCE</scope>
</reference>
<protein>
    <submittedName>
        <fullName evidence="1">Uncharacterized protein</fullName>
    </submittedName>
</protein>
<accession>A0A645JHC8</accession>
<name>A0A645JHC8_9ZZZZ</name>
<organism evidence="1">
    <name type="scientific">bioreactor metagenome</name>
    <dbReference type="NCBI Taxonomy" id="1076179"/>
    <lineage>
        <taxon>unclassified sequences</taxon>
        <taxon>metagenomes</taxon>
        <taxon>ecological metagenomes</taxon>
    </lineage>
</organism>
<dbReference type="EMBL" id="VSSQ01142018">
    <property type="protein sequence ID" value="MPN63098.1"/>
    <property type="molecule type" value="Genomic_DNA"/>
</dbReference>
<comment type="caution">
    <text evidence="1">The sequence shown here is derived from an EMBL/GenBank/DDBJ whole genome shotgun (WGS) entry which is preliminary data.</text>
</comment>
<proteinExistence type="predicted"/>
<sequence length="80" mass="8662">MLKNVNFDAPIVCVVPTAAFPDSSVVMTVNGRDEPVSGGYDNVRGKNLVFELPAGTRKLNVTTKSTENSLFAVRGIMIYQ</sequence>